<gene>
    <name evidence="1" type="ORF">CCACVL1_01235</name>
</gene>
<dbReference type="AlphaFoldDB" id="A0A1R3KKX1"/>
<dbReference type="EMBL" id="AWWV01004227">
    <property type="protein sequence ID" value="OMP07732.1"/>
    <property type="molecule type" value="Genomic_DNA"/>
</dbReference>
<proteinExistence type="predicted"/>
<dbReference type="Gramene" id="OMP07732">
    <property type="protein sequence ID" value="OMP07732"/>
    <property type="gene ID" value="CCACVL1_01235"/>
</dbReference>
<accession>A0A1R3KKX1</accession>
<keyword evidence="2" id="KW-1185">Reference proteome</keyword>
<evidence type="ECO:0000313" key="2">
    <source>
        <dbReference type="Proteomes" id="UP000188268"/>
    </source>
</evidence>
<feature type="non-terminal residue" evidence="1">
    <location>
        <position position="24"/>
    </location>
</feature>
<evidence type="ECO:0000313" key="1">
    <source>
        <dbReference type="EMBL" id="OMP07732.1"/>
    </source>
</evidence>
<reference evidence="1 2" key="1">
    <citation type="submission" date="2013-09" db="EMBL/GenBank/DDBJ databases">
        <title>Corchorus capsularis genome sequencing.</title>
        <authorList>
            <person name="Alam M."/>
            <person name="Haque M.S."/>
            <person name="Islam M.S."/>
            <person name="Emdad E.M."/>
            <person name="Islam M.M."/>
            <person name="Ahmed B."/>
            <person name="Halim A."/>
            <person name="Hossen Q.M.M."/>
            <person name="Hossain M.Z."/>
            <person name="Ahmed R."/>
            <person name="Khan M.M."/>
            <person name="Islam R."/>
            <person name="Rashid M.M."/>
            <person name="Khan S.A."/>
            <person name="Rahman M.S."/>
            <person name="Alam M."/>
        </authorList>
    </citation>
    <scope>NUCLEOTIDE SEQUENCE [LARGE SCALE GENOMIC DNA]</scope>
    <source>
        <strain evidence="2">cv. CVL-1</strain>
        <tissue evidence="1">Whole seedling</tissue>
    </source>
</reference>
<sequence>LSHIYHNKSLFKRELKRCIRESIT</sequence>
<organism evidence="1 2">
    <name type="scientific">Corchorus capsularis</name>
    <name type="common">Jute</name>
    <dbReference type="NCBI Taxonomy" id="210143"/>
    <lineage>
        <taxon>Eukaryota</taxon>
        <taxon>Viridiplantae</taxon>
        <taxon>Streptophyta</taxon>
        <taxon>Embryophyta</taxon>
        <taxon>Tracheophyta</taxon>
        <taxon>Spermatophyta</taxon>
        <taxon>Magnoliopsida</taxon>
        <taxon>eudicotyledons</taxon>
        <taxon>Gunneridae</taxon>
        <taxon>Pentapetalae</taxon>
        <taxon>rosids</taxon>
        <taxon>malvids</taxon>
        <taxon>Malvales</taxon>
        <taxon>Malvaceae</taxon>
        <taxon>Grewioideae</taxon>
        <taxon>Apeibeae</taxon>
        <taxon>Corchorus</taxon>
    </lineage>
</organism>
<protein>
    <submittedName>
        <fullName evidence="1">Uncharacterized protein</fullName>
    </submittedName>
</protein>
<dbReference type="Proteomes" id="UP000188268">
    <property type="component" value="Unassembled WGS sequence"/>
</dbReference>
<name>A0A1R3KKX1_COCAP</name>
<comment type="caution">
    <text evidence="1">The sequence shown here is derived from an EMBL/GenBank/DDBJ whole genome shotgun (WGS) entry which is preliminary data.</text>
</comment>
<feature type="non-terminal residue" evidence="1">
    <location>
        <position position="1"/>
    </location>
</feature>